<dbReference type="Proteomes" id="UP000231426">
    <property type="component" value="Unassembled WGS sequence"/>
</dbReference>
<feature type="transmembrane region" description="Helical" evidence="1">
    <location>
        <begin position="35"/>
        <end position="56"/>
    </location>
</feature>
<comment type="caution">
    <text evidence="2">The sequence shown here is derived from an EMBL/GenBank/DDBJ whole genome shotgun (WGS) entry which is preliminary data.</text>
</comment>
<evidence type="ECO:0008006" key="4">
    <source>
        <dbReference type="Google" id="ProtNLM"/>
    </source>
</evidence>
<evidence type="ECO:0000313" key="3">
    <source>
        <dbReference type="Proteomes" id="UP000231426"/>
    </source>
</evidence>
<accession>A0A2M6W675</accession>
<keyword evidence="1" id="KW-1133">Transmembrane helix</keyword>
<proteinExistence type="predicted"/>
<keyword evidence="1" id="KW-0472">Membrane</keyword>
<keyword evidence="1" id="KW-0812">Transmembrane</keyword>
<name>A0A2M6W675_9BACT</name>
<protein>
    <recommendedName>
        <fullName evidence="4">Cell division protein FtsL</fullName>
    </recommendedName>
</protein>
<organism evidence="2 3">
    <name type="scientific">Candidatus Magasanikbacteria bacterium CG10_big_fil_rev_8_21_14_0_10_36_32</name>
    <dbReference type="NCBI Taxonomy" id="1974646"/>
    <lineage>
        <taxon>Bacteria</taxon>
        <taxon>Candidatus Magasanikiibacteriota</taxon>
    </lineage>
</organism>
<reference evidence="3" key="1">
    <citation type="submission" date="2017-09" db="EMBL/GenBank/DDBJ databases">
        <title>Depth-based differentiation of microbial function through sediment-hosted aquifers and enrichment of novel symbionts in the deep terrestrial subsurface.</title>
        <authorList>
            <person name="Probst A.J."/>
            <person name="Ladd B."/>
            <person name="Jarett J.K."/>
            <person name="Geller-Mcgrath D.E."/>
            <person name="Sieber C.M.K."/>
            <person name="Emerson J.B."/>
            <person name="Anantharaman K."/>
            <person name="Thomas B.C."/>
            <person name="Malmstrom R."/>
            <person name="Stieglmeier M."/>
            <person name="Klingl A."/>
            <person name="Woyke T."/>
            <person name="Ryan C.M."/>
            <person name="Banfield J.F."/>
        </authorList>
    </citation>
    <scope>NUCLEOTIDE SEQUENCE [LARGE SCALE GENOMIC DNA]</scope>
</reference>
<gene>
    <name evidence="2" type="ORF">COU29_03375</name>
</gene>
<evidence type="ECO:0000256" key="1">
    <source>
        <dbReference type="SAM" id="Phobius"/>
    </source>
</evidence>
<sequence length="123" mass="14022">MSLRRKIKYQFEYYHRFLLSVGSCLRPPAWLVGRGMRVICLFLLTVVSVAYIGAISRAAGSGYQMKSLQKRVDNLQMEIQKIDVDIAGQNSMSSLEKRLQETDMILVKNIKYIVISGSEMAKQ</sequence>
<dbReference type="EMBL" id="PFBV01000004">
    <property type="protein sequence ID" value="PIT88281.1"/>
    <property type="molecule type" value="Genomic_DNA"/>
</dbReference>
<evidence type="ECO:0000313" key="2">
    <source>
        <dbReference type="EMBL" id="PIT88281.1"/>
    </source>
</evidence>
<dbReference type="AlphaFoldDB" id="A0A2M6W675"/>